<reference evidence="8" key="1">
    <citation type="submission" date="2019-03" db="EMBL/GenBank/DDBJ databases">
        <title>Improved annotation for the trematode Fasciola hepatica.</title>
        <authorList>
            <person name="Choi Y.-J."/>
            <person name="Martin J."/>
            <person name="Mitreva M."/>
        </authorList>
    </citation>
    <scope>NUCLEOTIDE SEQUENCE [LARGE SCALE GENOMIC DNA]</scope>
</reference>
<feature type="region of interest" description="Disordered" evidence="5">
    <location>
        <begin position="131"/>
        <end position="235"/>
    </location>
</feature>
<dbReference type="SUPFAM" id="SSF55550">
    <property type="entry name" value="SH2 domain"/>
    <property type="match status" value="1"/>
</dbReference>
<evidence type="ECO:0000313" key="9">
    <source>
        <dbReference type="Proteomes" id="UP000230066"/>
    </source>
</evidence>
<dbReference type="PROSITE" id="PS50002">
    <property type="entry name" value="SH3"/>
    <property type="match status" value="3"/>
</dbReference>
<dbReference type="Pfam" id="PF00017">
    <property type="entry name" value="SH2"/>
    <property type="match status" value="1"/>
</dbReference>
<dbReference type="InterPro" id="IPR036860">
    <property type="entry name" value="SH2_dom_sf"/>
</dbReference>
<accession>A0A4E0RKU5</accession>
<feature type="domain" description="SH2" evidence="6">
    <location>
        <begin position="538"/>
        <end position="631"/>
    </location>
</feature>
<evidence type="ECO:0000256" key="2">
    <source>
        <dbReference type="ARBA" id="ARBA00022999"/>
    </source>
</evidence>
<dbReference type="PRINTS" id="PR00452">
    <property type="entry name" value="SH3DOMAIN"/>
</dbReference>
<feature type="domain" description="SH3" evidence="7">
    <location>
        <begin position="399"/>
        <end position="461"/>
    </location>
</feature>
<dbReference type="PANTHER" id="PTHR19969:SF14">
    <property type="entry name" value="DREADLOCKS, ISOFORM B"/>
    <property type="match status" value="1"/>
</dbReference>
<dbReference type="SUPFAM" id="SSF50044">
    <property type="entry name" value="SH3-domain"/>
    <property type="match status" value="3"/>
</dbReference>
<dbReference type="InterPro" id="IPR051184">
    <property type="entry name" value="Tyrosine-phos_adapter"/>
</dbReference>
<dbReference type="SMART" id="SM00326">
    <property type="entry name" value="SH3"/>
    <property type="match status" value="3"/>
</dbReference>
<evidence type="ECO:0000256" key="5">
    <source>
        <dbReference type="SAM" id="MobiDB-lite"/>
    </source>
</evidence>
<dbReference type="SMART" id="SM00252">
    <property type="entry name" value="SH2"/>
    <property type="match status" value="1"/>
</dbReference>
<keyword evidence="1 4" id="KW-0728">SH3 domain</keyword>
<sequence length="671" mass="73175">MTSKSTDLVIVKFDYKPTDIHELAIQKGERLTLLDDTQHWWRVMNAQGATGYVPSNYVKRSKQGIFSSLRNTLGRRKSRQDDSNGVTVKHGSVESLGHKYSQPTPAVDIFTGGLAPVDGARNVSTFNQYSTNADGSDSIQRTGTSSFDIPGDETQDDRTHPGVDNWGGSMGTRHHNSSQALSSVPVSVTGSLALPRQNGHGDPPVSMGTSQQSDQTVHLQQPPPPVPQQQQTQLQHTASLDPNPYFGTGSGLGRHICQALFAYPASQPDELSIERGDKIRVLERSSDGWWRGVLVTDGRPALMGWFPSNYVTLDLTKNLSRAGSTSQPNSLNSTSLGRTAKESLVSHTTMTMQAQLQAQLLAQHYQSSKTLLSGGTAGPGLPPTASTSVEFKQGYRPTPSRETVLTLYPFVRNQIEEMSFDANEVLDVLEKPADDPDWWRCRNVRGETGLVPRNYVRLITATTAITTTTISATATTNATAAASKTVTTAVSGRASALDPYGFGPPHSAASNTRADGDTLRLTYALRSNTARAHVHQPWCWGAISRAECETMLGQYSRPGEFIIRDSESHPGDLTVTINAGSKTRNFKVHVERDQYHIGQKVFGSIDDLIEHYRSHPIFKNDQEKHYLTRPFVHPGDAATTAPREPNPKLAPYVPSGGVICHPVGGLQPRYS</sequence>
<dbReference type="GO" id="GO:0005737">
    <property type="term" value="C:cytoplasm"/>
    <property type="evidence" value="ECO:0007669"/>
    <property type="project" value="TreeGrafter"/>
</dbReference>
<dbReference type="GO" id="GO:0030971">
    <property type="term" value="F:receptor tyrosine kinase binding"/>
    <property type="evidence" value="ECO:0007669"/>
    <property type="project" value="TreeGrafter"/>
</dbReference>
<evidence type="ECO:0000259" key="7">
    <source>
        <dbReference type="PROSITE" id="PS50002"/>
    </source>
</evidence>
<dbReference type="PROSITE" id="PS50001">
    <property type="entry name" value="SH2"/>
    <property type="match status" value="1"/>
</dbReference>
<evidence type="ECO:0000256" key="4">
    <source>
        <dbReference type="PROSITE-ProRule" id="PRU00192"/>
    </source>
</evidence>
<comment type="caution">
    <text evidence="8">The sequence shown here is derived from an EMBL/GenBank/DDBJ whole genome shotgun (WGS) entry which is preliminary data.</text>
</comment>
<dbReference type="InterPro" id="IPR000980">
    <property type="entry name" value="SH2"/>
</dbReference>
<dbReference type="Gene3D" id="2.30.30.40">
    <property type="entry name" value="SH3 Domains"/>
    <property type="match status" value="3"/>
</dbReference>
<feature type="domain" description="SH3" evidence="7">
    <location>
        <begin position="4"/>
        <end position="63"/>
    </location>
</feature>
<keyword evidence="2 3" id="KW-0727">SH2 domain</keyword>
<dbReference type="GO" id="GO:0035591">
    <property type="term" value="F:signaling adaptor activity"/>
    <property type="evidence" value="ECO:0007669"/>
    <property type="project" value="TreeGrafter"/>
</dbReference>
<dbReference type="Pfam" id="PF14604">
    <property type="entry name" value="SH3_9"/>
    <property type="match status" value="2"/>
</dbReference>
<dbReference type="InterPro" id="IPR036028">
    <property type="entry name" value="SH3-like_dom_sf"/>
</dbReference>
<feature type="compositionally biased region" description="Polar residues" evidence="5">
    <location>
        <begin position="131"/>
        <end position="147"/>
    </location>
</feature>
<feature type="region of interest" description="Disordered" evidence="5">
    <location>
        <begin position="373"/>
        <end position="396"/>
    </location>
</feature>
<dbReference type="EMBL" id="JXXN02000145">
    <property type="protein sequence ID" value="THD28465.1"/>
    <property type="molecule type" value="Genomic_DNA"/>
</dbReference>
<feature type="compositionally biased region" description="Polar residues" evidence="5">
    <location>
        <begin position="177"/>
        <end position="190"/>
    </location>
</feature>
<dbReference type="CDD" id="cd11767">
    <property type="entry name" value="SH3_Nck_3"/>
    <property type="match status" value="1"/>
</dbReference>
<dbReference type="FunFam" id="2.30.30.40:FF:000110">
    <property type="entry name" value="Cytoplasmic protein"/>
    <property type="match status" value="1"/>
</dbReference>
<evidence type="ECO:0000256" key="1">
    <source>
        <dbReference type="ARBA" id="ARBA00022443"/>
    </source>
</evidence>
<dbReference type="PRINTS" id="PR00401">
    <property type="entry name" value="SH2DOMAIN"/>
</dbReference>
<evidence type="ECO:0000256" key="3">
    <source>
        <dbReference type="PROSITE-ProRule" id="PRU00191"/>
    </source>
</evidence>
<dbReference type="Proteomes" id="UP000230066">
    <property type="component" value="Unassembled WGS sequence"/>
</dbReference>
<dbReference type="Pfam" id="PF00018">
    <property type="entry name" value="SH3_1"/>
    <property type="match status" value="1"/>
</dbReference>
<dbReference type="PANTHER" id="PTHR19969">
    <property type="entry name" value="SH2-SH3 ADAPTOR PROTEIN-RELATED"/>
    <property type="match status" value="1"/>
</dbReference>
<dbReference type="GO" id="GO:0016477">
    <property type="term" value="P:cell migration"/>
    <property type="evidence" value="ECO:0007669"/>
    <property type="project" value="TreeGrafter"/>
</dbReference>
<keyword evidence="9" id="KW-1185">Reference proteome</keyword>
<protein>
    <submittedName>
        <fullName evidence="8">Cytoplasmic protein NCK1</fullName>
    </submittedName>
</protein>
<dbReference type="InterPro" id="IPR001452">
    <property type="entry name" value="SH3_domain"/>
</dbReference>
<dbReference type="AlphaFoldDB" id="A0A4E0RKU5"/>
<name>A0A4E0RKU5_FASHE</name>
<evidence type="ECO:0000259" key="6">
    <source>
        <dbReference type="PROSITE" id="PS50001"/>
    </source>
</evidence>
<feature type="domain" description="SH3" evidence="7">
    <location>
        <begin position="252"/>
        <end position="316"/>
    </location>
</feature>
<gene>
    <name evidence="8" type="ORF">D915_000693</name>
</gene>
<proteinExistence type="predicted"/>
<dbReference type="GO" id="GO:0048013">
    <property type="term" value="P:ephrin receptor signaling pathway"/>
    <property type="evidence" value="ECO:0007669"/>
    <property type="project" value="TreeGrafter"/>
</dbReference>
<evidence type="ECO:0000313" key="8">
    <source>
        <dbReference type="EMBL" id="THD28465.1"/>
    </source>
</evidence>
<dbReference type="Gene3D" id="3.30.505.10">
    <property type="entry name" value="SH2 domain"/>
    <property type="match status" value="1"/>
</dbReference>
<organism evidence="8 9">
    <name type="scientific">Fasciola hepatica</name>
    <name type="common">Liver fluke</name>
    <dbReference type="NCBI Taxonomy" id="6192"/>
    <lineage>
        <taxon>Eukaryota</taxon>
        <taxon>Metazoa</taxon>
        <taxon>Spiralia</taxon>
        <taxon>Lophotrochozoa</taxon>
        <taxon>Platyhelminthes</taxon>
        <taxon>Trematoda</taxon>
        <taxon>Digenea</taxon>
        <taxon>Plagiorchiida</taxon>
        <taxon>Echinostomata</taxon>
        <taxon>Echinostomatoidea</taxon>
        <taxon>Fasciolidae</taxon>
        <taxon>Fasciola</taxon>
    </lineage>
</organism>